<dbReference type="Pfam" id="PF00005">
    <property type="entry name" value="ABC_tran"/>
    <property type="match status" value="1"/>
</dbReference>
<keyword evidence="5" id="KW-1185">Reference proteome</keyword>
<protein>
    <submittedName>
        <fullName evidence="4">ABC transporter</fullName>
    </submittedName>
</protein>
<dbReference type="PANTHER" id="PTHR24220">
    <property type="entry name" value="IMPORT ATP-BINDING PROTEIN"/>
    <property type="match status" value="1"/>
</dbReference>
<dbReference type="GO" id="GO:0022857">
    <property type="term" value="F:transmembrane transporter activity"/>
    <property type="evidence" value="ECO:0007669"/>
    <property type="project" value="TreeGrafter"/>
</dbReference>
<sequence>MLIRADDLELRRGSFTLRANASFTEGVHLVSGPVGSGKSTLALILAGLEKPERGGLHREGVASSLLSLQFPEYHVTCGTVAAEVRSWGLDPAEILSRARLSGRDDDDPLRLSRGELKRLNLACAFAKNPDLLLLDEPFSSLDCAAKVRACRAIEERRSGITVIFSHERSVLPRVRTISEMAGGRLVSRGEVPGAIPLWQSAPPYLRYALTLGVRPANITLTDVREALCGIRG</sequence>
<dbReference type="PROSITE" id="PS50893">
    <property type="entry name" value="ABC_TRANSPORTER_2"/>
    <property type="match status" value="1"/>
</dbReference>
<keyword evidence="2" id="KW-0067">ATP-binding</keyword>
<dbReference type="Gene3D" id="3.40.50.300">
    <property type="entry name" value="P-loop containing nucleotide triphosphate hydrolases"/>
    <property type="match status" value="1"/>
</dbReference>
<evidence type="ECO:0000256" key="2">
    <source>
        <dbReference type="ARBA" id="ARBA00022840"/>
    </source>
</evidence>
<reference evidence="4 5" key="1">
    <citation type="journal article" date="2015" name="Int. J. Syst. Evol. Microbiol.">
        <title>Methanoculleus taiwanensis sp. nov., a methanogen isolated from deep marine sediment at the deformation front area near Taiwan.</title>
        <authorList>
            <person name="Weng C.Y."/>
            <person name="Chen S.C."/>
            <person name="Lai M.C."/>
            <person name="Wu S.Y."/>
            <person name="Lin S."/>
            <person name="Yang T.F."/>
            <person name="Chen P.C."/>
        </authorList>
    </citation>
    <scope>NUCLEOTIDE SEQUENCE [LARGE SCALE GENOMIC DNA]</scope>
    <source>
        <strain evidence="4 5">CYW4</strain>
    </source>
</reference>
<dbReference type="InterPro" id="IPR003439">
    <property type="entry name" value="ABC_transporter-like_ATP-bd"/>
</dbReference>
<dbReference type="OrthoDB" id="40048at2157"/>
<evidence type="ECO:0000313" key="5">
    <source>
        <dbReference type="Proteomes" id="UP000290932"/>
    </source>
</evidence>
<dbReference type="SUPFAM" id="SSF52540">
    <property type="entry name" value="P-loop containing nucleoside triphosphate hydrolases"/>
    <property type="match status" value="1"/>
</dbReference>
<dbReference type="GO" id="GO:0005524">
    <property type="term" value="F:ATP binding"/>
    <property type="evidence" value="ECO:0007669"/>
    <property type="project" value="UniProtKB-KW"/>
</dbReference>
<gene>
    <name evidence="4" type="ORF">ABH15_08235</name>
</gene>
<proteinExistence type="predicted"/>
<dbReference type="SMART" id="SM00382">
    <property type="entry name" value="AAA"/>
    <property type="match status" value="1"/>
</dbReference>
<dbReference type="Proteomes" id="UP000290932">
    <property type="component" value="Unassembled WGS sequence"/>
</dbReference>
<name>A0A498GZQ2_9EURY</name>
<evidence type="ECO:0000256" key="1">
    <source>
        <dbReference type="ARBA" id="ARBA00022741"/>
    </source>
</evidence>
<dbReference type="InterPro" id="IPR015854">
    <property type="entry name" value="ABC_transpr_LolD-like"/>
</dbReference>
<organism evidence="4 5">
    <name type="scientific">Methanoculleus taiwanensis</name>
    <dbReference type="NCBI Taxonomy" id="1550565"/>
    <lineage>
        <taxon>Archaea</taxon>
        <taxon>Methanobacteriati</taxon>
        <taxon>Methanobacteriota</taxon>
        <taxon>Stenosarchaea group</taxon>
        <taxon>Methanomicrobia</taxon>
        <taxon>Methanomicrobiales</taxon>
        <taxon>Methanomicrobiaceae</taxon>
        <taxon>Methanoculleus</taxon>
    </lineage>
</organism>
<dbReference type="EMBL" id="LHQS01000002">
    <property type="protein sequence ID" value="RXE56141.1"/>
    <property type="molecule type" value="Genomic_DNA"/>
</dbReference>
<dbReference type="InterPro" id="IPR003593">
    <property type="entry name" value="AAA+_ATPase"/>
</dbReference>
<evidence type="ECO:0000259" key="3">
    <source>
        <dbReference type="PROSITE" id="PS50893"/>
    </source>
</evidence>
<accession>A0A498GZQ2</accession>
<evidence type="ECO:0000313" key="4">
    <source>
        <dbReference type="EMBL" id="RXE56141.1"/>
    </source>
</evidence>
<dbReference type="GO" id="GO:0016887">
    <property type="term" value="F:ATP hydrolysis activity"/>
    <property type="evidence" value="ECO:0007669"/>
    <property type="project" value="InterPro"/>
</dbReference>
<dbReference type="RefSeq" id="WP_128693885.1">
    <property type="nucleotide sequence ID" value="NZ_LHQS01000002.1"/>
</dbReference>
<keyword evidence="1" id="KW-0547">Nucleotide-binding</keyword>
<feature type="domain" description="ABC transporter" evidence="3">
    <location>
        <begin position="3"/>
        <end position="207"/>
    </location>
</feature>
<comment type="caution">
    <text evidence="4">The sequence shown here is derived from an EMBL/GenBank/DDBJ whole genome shotgun (WGS) entry which is preliminary data.</text>
</comment>
<dbReference type="GO" id="GO:0005886">
    <property type="term" value="C:plasma membrane"/>
    <property type="evidence" value="ECO:0007669"/>
    <property type="project" value="TreeGrafter"/>
</dbReference>
<dbReference type="InterPro" id="IPR027417">
    <property type="entry name" value="P-loop_NTPase"/>
</dbReference>
<dbReference type="AlphaFoldDB" id="A0A498GZQ2"/>
<dbReference type="PANTHER" id="PTHR24220:SF612">
    <property type="entry name" value="FE(3+) IONS IMPORT ATP-BINDING PROTEIN FBPC"/>
    <property type="match status" value="1"/>
</dbReference>